<dbReference type="InterPro" id="IPR053136">
    <property type="entry name" value="UTP_pyrophosphatase-like"/>
</dbReference>
<dbReference type="AlphaFoldDB" id="A0A437Q6H6"/>
<evidence type="ECO:0000313" key="3">
    <source>
        <dbReference type="Proteomes" id="UP000282818"/>
    </source>
</evidence>
<dbReference type="EMBL" id="SACQ01000006">
    <property type="protein sequence ID" value="RVU30121.1"/>
    <property type="molecule type" value="Genomic_DNA"/>
</dbReference>
<dbReference type="CDD" id="cd07344">
    <property type="entry name" value="M48_yhfN_like"/>
    <property type="match status" value="1"/>
</dbReference>
<sequence>MSDETLVRYLRAYPETVQHQAARLLKEAKVAGYLRSKYPSAHSINTDKLLRSYVMAIKSQYLKSTDPLNKVVFDAKIHLVHNALGTHHRISRQQGGKLKRQREIRISHLFKRVPEPFLNMIVVHELAHLRELDHNKSFYRLCEHMLPDYHQLEFEMRLFLTEVELRGNFYTEPPQ</sequence>
<gene>
    <name evidence="2" type="ORF">EOE65_13815</name>
</gene>
<comment type="caution">
    <text evidence="2">The sequence shown here is derived from an EMBL/GenBank/DDBJ whole genome shotgun (WGS) entry which is preliminary data.</text>
</comment>
<dbReference type="InterPro" id="IPR002725">
    <property type="entry name" value="YgjP-like_metallopeptidase"/>
</dbReference>
<evidence type="ECO:0000259" key="1">
    <source>
        <dbReference type="Pfam" id="PF01863"/>
    </source>
</evidence>
<feature type="domain" description="YgjP-like metallopeptidase" evidence="1">
    <location>
        <begin position="96"/>
        <end position="153"/>
    </location>
</feature>
<dbReference type="PANTHER" id="PTHR30399">
    <property type="entry name" value="UNCHARACTERIZED PROTEIN YGJP"/>
    <property type="match status" value="1"/>
</dbReference>
<dbReference type="RefSeq" id="WP_127694905.1">
    <property type="nucleotide sequence ID" value="NZ_SACQ01000006.1"/>
</dbReference>
<keyword evidence="3" id="KW-1185">Reference proteome</keyword>
<protein>
    <submittedName>
        <fullName evidence="2">M48 family peptidase</fullName>
    </submittedName>
</protein>
<reference evidence="2 3" key="1">
    <citation type="submission" date="2019-01" db="EMBL/GenBank/DDBJ databases">
        <authorList>
            <person name="Chen W.-M."/>
        </authorList>
    </citation>
    <scope>NUCLEOTIDE SEQUENCE [LARGE SCALE GENOMIC DNA]</scope>
    <source>
        <strain evidence="2 3">HPM-16</strain>
    </source>
</reference>
<dbReference type="Proteomes" id="UP000282818">
    <property type="component" value="Unassembled WGS sequence"/>
</dbReference>
<dbReference type="Gene3D" id="3.30.2010.10">
    <property type="entry name" value="Metalloproteases ('zincins'), catalytic domain"/>
    <property type="match status" value="1"/>
</dbReference>
<organism evidence="2 3">
    <name type="scientific">Neptunomonas marina</name>
    <dbReference type="NCBI Taxonomy" id="1815562"/>
    <lineage>
        <taxon>Bacteria</taxon>
        <taxon>Pseudomonadati</taxon>
        <taxon>Pseudomonadota</taxon>
        <taxon>Gammaproteobacteria</taxon>
        <taxon>Oceanospirillales</taxon>
        <taxon>Oceanospirillaceae</taxon>
        <taxon>Neptunomonas</taxon>
    </lineage>
</organism>
<dbReference type="Pfam" id="PF01863">
    <property type="entry name" value="YgjP-like"/>
    <property type="match status" value="1"/>
</dbReference>
<accession>A0A437Q6H6</accession>
<proteinExistence type="predicted"/>
<name>A0A437Q6H6_9GAMM</name>
<dbReference type="PANTHER" id="PTHR30399:SF1">
    <property type="entry name" value="UTP PYROPHOSPHATASE"/>
    <property type="match status" value="1"/>
</dbReference>
<evidence type="ECO:0000313" key="2">
    <source>
        <dbReference type="EMBL" id="RVU30121.1"/>
    </source>
</evidence>